<evidence type="ECO:0000313" key="5">
    <source>
        <dbReference type="EMBL" id="SEJ57843.1"/>
    </source>
</evidence>
<dbReference type="Gene3D" id="3.40.50.620">
    <property type="entry name" value="HUPs"/>
    <property type="match status" value="1"/>
</dbReference>
<dbReference type="STRING" id="1416801.SAMN05192553_105201"/>
<dbReference type="InterPro" id="IPR051786">
    <property type="entry name" value="ASN_synthetase/amidase"/>
</dbReference>
<dbReference type="EC" id="6.3.5.4" evidence="2"/>
<keyword evidence="6" id="KW-1185">Reference proteome</keyword>
<dbReference type="OrthoDB" id="693367at2"/>
<reference evidence="6" key="1">
    <citation type="submission" date="2016-10" db="EMBL/GenBank/DDBJ databases">
        <authorList>
            <person name="Varghese N."/>
            <person name="Submissions S."/>
        </authorList>
    </citation>
    <scope>NUCLEOTIDE SEQUENCE [LARGE SCALE GENOMIC DNA]</scope>
    <source>
        <strain evidence="6">IBRC-M 10761</strain>
    </source>
</reference>
<dbReference type="SUPFAM" id="SSF56235">
    <property type="entry name" value="N-terminal nucleophile aminohydrolases (Ntn hydrolases)"/>
    <property type="match status" value="1"/>
</dbReference>
<evidence type="ECO:0000256" key="1">
    <source>
        <dbReference type="ARBA" id="ARBA00005187"/>
    </source>
</evidence>
<dbReference type="PANTHER" id="PTHR43284:SF1">
    <property type="entry name" value="ASPARAGINE SYNTHETASE"/>
    <property type="match status" value="1"/>
</dbReference>
<sequence length="567" mass="64760">MLGLSLFSREDGWENSASSHTVLFSNEQLVVTVNSTYEYPYSIRRTAPDTVLVLEGKVYDRSTSALFDSIQQLLSSEDELEKYLFDTDGEFYLYVLDLQSHTLKVFGDHLNRLPLYHGSRNGRWIVSRDIGFVQGYLQAPINPLHLAEFLVFDYNLSTHTLFDQVFHLQLYEKLLVDVKAGKITAPKRSYSYDFSAKSISQVDEVALDGMASVFLTACKQRATAQNILSLSGGMDSRSVAAGLHKGGARVTGVTFEDEEKSATTDVVIAQEIAASLQLDWQKISLSTANFREDIAETIRFKMGIQPTRYYYLNQFCRKVFDRYGGNITFFTGDGGDKVFPDLTNNIRYSDNKKLVDLILRENYEFSLPQAARLTGIDEKRLSDSIYQTLSDFPGKNSGDKHAYFLLTCRMKRYIFEGEDRNRRFFWATTPFLSRPFFGIMSKIDRNVKINDDFYRRFIAKLNEQVAVIRDENYSSGNVSVSKNLYRFVKNKANALLSRKRKEQLKALFEGRKASKTVSLYKNLILEWESNEVPIDMKVVRKKINDYSLGQLSLIATAQLVSAIVTKK</sequence>
<evidence type="ECO:0000256" key="3">
    <source>
        <dbReference type="ARBA" id="ARBA00048741"/>
    </source>
</evidence>
<dbReference type="InterPro" id="IPR014729">
    <property type="entry name" value="Rossmann-like_a/b/a_fold"/>
</dbReference>
<feature type="domain" description="Asparagine synthetase" evidence="4">
    <location>
        <begin position="229"/>
        <end position="342"/>
    </location>
</feature>
<name>A0A1H6ZWJ6_9BACT</name>
<evidence type="ECO:0000313" key="6">
    <source>
        <dbReference type="Proteomes" id="UP000199403"/>
    </source>
</evidence>
<dbReference type="AlphaFoldDB" id="A0A1H6ZWJ6"/>
<dbReference type="EMBL" id="FNZH01000005">
    <property type="protein sequence ID" value="SEJ57843.1"/>
    <property type="molecule type" value="Genomic_DNA"/>
</dbReference>
<gene>
    <name evidence="5" type="ORF">SAMN05192553_105201</name>
</gene>
<dbReference type="Pfam" id="PF00733">
    <property type="entry name" value="Asn_synthase"/>
    <property type="match status" value="1"/>
</dbReference>
<dbReference type="SUPFAM" id="SSF52402">
    <property type="entry name" value="Adenine nucleotide alpha hydrolases-like"/>
    <property type="match status" value="1"/>
</dbReference>
<dbReference type="PANTHER" id="PTHR43284">
    <property type="entry name" value="ASPARAGINE SYNTHETASE (GLUTAMINE-HYDROLYZING)"/>
    <property type="match status" value="1"/>
</dbReference>
<evidence type="ECO:0000256" key="2">
    <source>
        <dbReference type="ARBA" id="ARBA00012737"/>
    </source>
</evidence>
<dbReference type="GO" id="GO:0006529">
    <property type="term" value="P:asparagine biosynthetic process"/>
    <property type="evidence" value="ECO:0007669"/>
    <property type="project" value="InterPro"/>
</dbReference>
<dbReference type="GO" id="GO:0004066">
    <property type="term" value="F:asparagine synthase (glutamine-hydrolyzing) activity"/>
    <property type="evidence" value="ECO:0007669"/>
    <property type="project" value="UniProtKB-EC"/>
</dbReference>
<comment type="pathway">
    <text evidence="1">Amino-acid biosynthesis; L-asparagine biosynthesis; L-asparagine from L-aspartate (L-Gln route): step 1/1.</text>
</comment>
<proteinExistence type="predicted"/>
<dbReference type="InterPro" id="IPR001962">
    <property type="entry name" value="Asn_synthase"/>
</dbReference>
<dbReference type="InterPro" id="IPR029055">
    <property type="entry name" value="Ntn_hydrolases_N"/>
</dbReference>
<comment type="catalytic activity">
    <reaction evidence="3">
        <text>L-aspartate + L-glutamine + ATP + H2O = L-asparagine + L-glutamate + AMP + diphosphate + H(+)</text>
        <dbReference type="Rhea" id="RHEA:12228"/>
        <dbReference type="ChEBI" id="CHEBI:15377"/>
        <dbReference type="ChEBI" id="CHEBI:15378"/>
        <dbReference type="ChEBI" id="CHEBI:29985"/>
        <dbReference type="ChEBI" id="CHEBI:29991"/>
        <dbReference type="ChEBI" id="CHEBI:30616"/>
        <dbReference type="ChEBI" id="CHEBI:33019"/>
        <dbReference type="ChEBI" id="CHEBI:58048"/>
        <dbReference type="ChEBI" id="CHEBI:58359"/>
        <dbReference type="ChEBI" id="CHEBI:456215"/>
        <dbReference type="EC" id="6.3.5.4"/>
    </reaction>
</comment>
<accession>A0A1H6ZWJ6</accession>
<dbReference type="Proteomes" id="UP000199403">
    <property type="component" value="Unassembled WGS sequence"/>
</dbReference>
<organism evidence="5 6">
    <name type="scientific">Cyclobacterium xiamenense</name>
    <dbReference type="NCBI Taxonomy" id="1297121"/>
    <lineage>
        <taxon>Bacteria</taxon>
        <taxon>Pseudomonadati</taxon>
        <taxon>Bacteroidota</taxon>
        <taxon>Cytophagia</taxon>
        <taxon>Cytophagales</taxon>
        <taxon>Cyclobacteriaceae</taxon>
        <taxon>Cyclobacterium</taxon>
    </lineage>
</organism>
<evidence type="ECO:0000259" key="4">
    <source>
        <dbReference type="Pfam" id="PF00733"/>
    </source>
</evidence>
<protein>
    <recommendedName>
        <fullName evidence="2">asparagine synthase (glutamine-hydrolyzing)</fullName>
        <ecNumber evidence="2">6.3.5.4</ecNumber>
    </recommendedName>
</protein>
<dbReference type="RefSeq" id="WP_092176620.1">
    <property type="nucleotide sequence ID" value="NZ_FNZH01000005.1"/>
</dbReference>